<accession>A0A4Q0NT33</accession>
<dbReference type="Proteomes" id="UP000289859">
    <property type="component" value="Unassembled WGS sequence"/>
</dbReference>
<name>A0A4Q0NT33_9FLAO</name>
<dbReference type="EMBL" id="QOVK01000029">
    <property type="protein sequence ID" value="RXG12827.1"/>
    <property type="molecule type" value="Genomic_DNA"/>
</dbReference>
<gene>
    <name evidence="1" type="ORF">DSM02_3831</name>
</gene>
<organism evidence="1 2">
    <name type="scientific">Leeuwenhoekiella polynyae</name>
    <dbReference type="NCBI Taxonomy" id="1550906"/>
    <lineage>
        <taxon>Bacteria</taxon>
        <taxon>Pseudomonadati</taxon>
        <taxon>Bacteroidota</taxon>
        <taxon>Flavobacteriia</taxon>
        <taxon>Flavobacteriales</taxon>
        <taxon>Flavobacteriaceae</taxon>
        <taxon>Leeuwenhoekiella</taxon>
    </lineage>
</organism>
<proteinExistence type="predicted"/>
<comment type="caution">
    <text evidence="1">The sequence shown here is derived from an EMBL/GenBank/DDBJ whole genome shotgun (WGS) entry which is preliminary data.</text>
</comment>
<reference evidence="1 2" key="1">
    <citation type="submission" date="2018-07" db="EMBL/GenBank/DDBJ databases">
        <title>Leeuwenhoekiella genomics.</title>
        <authorList>
            <person name="Tahon G."/>
            <person name="Willems A."/>
        </authorList>
    </citation>
    <scope>NUCLEOTIDE SEQUENCE [LARGE SCALE GENOMIC DNA]</scope>
    <source>
        <strain evidence="1 2">LMG 29608</strain>
    </source>
</reference>
<dbReference type="AlphaFoldDB" id="A0A4Q0NT33"/>
<dbReference type="RefSeq" id="WP_128767028.1">
    <property type="nucleotide sequence ID" value="NZ_JBHUOO010000038.1"/>
</dbReference>
<evidence type="ECO:0000313" key="1">
    <source>
        <dbReference type="EMBL" id="RXG12827.1"/>
    </source>
</evidence>
<protein>
    <submittedName>
        <fullName evidence="1">Uncharacterized protein</fullName>
    </submittedName>
</protein>
<sequence>MKTDENINANHIDGNILALVTIFRDINNHWIREINIEGDCFDYDSQDIYRHVLNEIFIKVELVEKINPQVQKEDRSILLEDLIKAVDNNIKLFTNHKDLFQDLPRQKLLIKEFRERKYSKSTKDDKSLYDVFTRLKETQNRKFYFNSELYESIGFLEHNFHEEIHYYALDLKRQIAGNFLEESKYDRNYLMIHDNLFFNMGVVYLIHKNYSGILFETISEIELYNVLNLQNTVQYLKIKNNEKGFYLISKLKSLIQNDLQEVWLGGILKEIGKSKKYYNSKYRTVVGSNATDDQQHFVEVLDTIFKENIKQLVS</sequence>
<keyword evidence="2" id="KW-1185">Reference proteome</keyword>
<evidence type="ECO:0000313" key="2">
    <source>
        <dbReference type="Proteomes" id="UP000289859"/>
    </source>
</evidence>
<dbReference type="OrthoDB" id="1406748at2"/>